<reference evidence="2 3" key="2">
    <citation type="journal article" date="2019" name="Appl. Environ. Microbiol.">
        <title>Population genetics and characterization of Campylobacter jejuni isolates in western jackdaws and game birds in Finland.</title>
        <authorList>
            <person name="Kovanen S."/>
            <person name="Rossi M."/>
            <person name="Pohja-Mykra M."/>
            <person name="Nieminen T."/>
            <person name="Raunio-Saarnisto M."/>
            <person name="Sauvala M."/>
            <person name="Fredriksson-Ahomaa M."/>
            <person name="Hanninen M.L."/>
            <person name="Kivisto R."/>
        </authorList>
    </citation>
    <scope>NUCLEOTIDE SEQUENCE [LARGE SCALE GENOMIC DNA]</scope>
    <source>
        <strain evidence="2 3">CB313</strain>
        <strain evidence="1">SO-26</strain>
    </source>
</reference>
<dbReference type="EMBL" id="PRBV01000005">
    <property type="protein sequence ID" value="RTJ79592.1"/>
    <property type="molecule type" value="Genomic_DNA"/>
</dbReference>
<evidence type="ECO:0000313" key="1">
    <source>
        <dbReference type="EMBL" id="RTI48484.1"/>
    </source>
</evidence>
<accession>A0A430VBS9</accession>
<dbReference type="EMBL" id="PQZD01000003">
    <property type="protein sequence ID" value="RTI48484.1"/>
    <property type="molecule type" value="Genomic_DNA"/>
</dbReference>
<name>A0A430VBS9_CAMJU</name>
<gene>
    <name evidence="2" type="ORF">C3H57_04275</name>
    <name evidence="1" type="ORF">C3I27_03460</name>
</gene>
<dbReference type="Proteomes" id="UP000288507">
    <property type="component" value="Unassembled WGS sequence"/>
</dbReference>
<comment type="caution">
    <text evidence="2">The sequence shown here is derived from an EMBL/GenBank/DDBJ whole genome shotgun (WGS) entry which is preliminary data.</text>
</comment>
<proteinExistence type="predicted"/>
<reference evidence="1" key="1">
    <citation type="submission" date="2018-01" db="EMBL/GenBank/DDBJ databases">
        <authorList>
            <person name="Kovanen S."/>
            <person name="Nieminen T."/>
            <person name="Pohja-Mykra M."/>
            <person name="Raunio-Saarnisto M."/>
            <person name="Sauvala M."/>
            <person name="Fredriksson-Ahomaa M."/>
            <person name="Hanninen M.-L."/>
            <person name="Kivisto R."/>
        </authorList>
    </citation>
    <scope>NUCLEOTIDE SEQUENCE</scope>
    <source>
        <strain evidence="1">SO-26</strain>
    </source>
</reference>
<evidence type="ECO:0000313" key="2">
    <source>
        <dbReference type="EMBL" id="RTJ79592.1"/>
    </source>
</evidence>
<protein>
    <submittedName>
        <fullName evidence="2">Uncharacterized protein</fullName>
    </submittedName>
</protein>
<dbReference type="Proteomes" id="UP000287197">
    <property type="component" value="Unassembled WGS sequence"/>
</dbReference>
<evidence type="ECO:0000313" key="3">
    <source>
        <dbReference type="Proteomes" id="UP000288507"/>
    </source>
</evidence>
<organism evidence="2 3">
    <name type="scientific">Campylobacter jejuni</name>
    <dbReference type="NCBI Taxonomy" id="197"/>
    <lineage>
        <taxon>Bacteria</taxon>
        <taxon>Pseudomonadati</taxon>
        <taxon>Campylobacterota</taxon>
        <taxon>Epsilonproteobacteria</taxon>
        <taxon>Campylobacterales</taxon>
        <taxon>Campylobacteraceae</taxon>
        <taxon>Campylobacter</taxon>
    </lineage>
</organism>
<dbReference type="AlphaFoldDB" id="A0A430VBS9"/>
<dbReference type="RefSeq" id="WP_126232151.1">
    <property type="nucleotide sequence ID" value="NZ_PQZD01000003.1"/>
</dbReference>
<sequence>MDNNLIECLISNISDAPVYVNLKGTNSSDDITQIYPRSGFRCRVSKKVFDVIKIKHKGALSIRQVLR</sequence>